<accession>A0AC34Q6C3</accession>
<evidence type="ECO:0000313" key="1">
    <source>
        <dbReference type="Proteomes" id="UP000887576"/>
    </source>
</evidence>
<organism evidence="1 2">
    <name type="scientific">Panagrolaimus sp. JU765</name>
    <dbReference type="NCBI Taxonomy" id="591449"/>
    <lineage>
        <taxon>Eukaryota</taxon>
        <taxon>Metazoa</taxon>
        <taxon>Ecdysozoa</taxon>
        <taxon>Nematoda</taxon>
        <taxon>Chromadorea</taxon>
        <taxon>Rhabditida</taxon>
        <taxon>Tylenchina</taxon>
        <taxon>Panagrolaimomorpha</taxon>
        <taxon>Panagrolaimoidea</taxon>
        <taxon>Panagrolaimidae</taxon>
        <taxon>Panagrolaimus</taxon>
    </lineage>
</organism>
<dbReference type="Proteomes" id="UP000887576">
    <property type="component" value="Unplaced"/>
</dbReference>
<protein>
    <submittedName>
        <fullName evidence="2">Uncharacterized protein</fullName>
    </submittedName>
</protein>
<dbReference type="WBParaSite" id="JU765_v2.g13312.t1">
    <property type="protein sequence ID" value="JU765_v2.g13312.t1"/>
    <property type="gene ID" value="JU765_v2.g13312"/>
</dbReference>
<evidence type="ECO:0000313" key="2">
    <source>
        <dbReference type="WBParaSite" id="JU765_v2.g13312.t1"/>
    </source>
</evidence>
<reference evidence="2" key="1">
    <citation type="submission" date="2022-11" db="UniProtKB">
        <authorList>
            <consortium name="WormBaseParasite"/>
        </authorList>
    </citation>
    <scope>IDENTIFICATION</scope>
</reference>
<sequence length="898" mass="102481">MRGNRSQTYSFWSDSEPKPVTKRNAKKPKQDAAVAAKKSDLPEAVQVTEPDIAKPSCSTDDEHILLKTYASIEDLTKDVEYRDLPDHVILDFIAAESEELFSTSETGNTVSYEALEVIEEILNEENDLDFDMKFTRFSNIHEQLEGELAPHDAEMAVFSDLFQTFEHEDCILMNDPGFPFKDEEADNSEDDSTLQETNKQMINTEIPEKGQNQFCEFHCDDYACHLPKSNDVYCSHHFSLLTPGSRSIFDENEELLFTPRHGCAVAEPRIHAYDPCTLNSLHRSTFGDVLRNMKEITNAALEAVSAKEMWLRVRKDDYFRTGKSTRDGISGSNFKREPLTNLDSVEAVLNLERMHSFNHNLETRSLAFVKEDDLPYSTEIDFLHVWDNVEIEEEADEICVCGKVLQNQELCECKEVESSEIDHVVEIGADDSVVYRYLNETFQNMPAELYEKMIYPPIPWASIMRGSVDGEIYECFEETTLPTSAKELVICALENCLFVKKVFPKDFKYKVKLASEENIGHIRPEATFNIEALSSESVVLSECYDHQKSFIYPLIWRFTLKYDVLISSLKVNTDKINWSKIDRIGVLRNVYTKATWKQHEDEKARIADELARNPPPKPSFFADIIANRTYYYKPPDPTTIEPQTSRKRKTPTGTCRPPMVRQTVPSTSAYRQIRAPTSHQIPTSNQTYTQIPIINQAYAQRPKSQQPYAHISPANQNFIQISAPNQAFIEIPTSSPIFTHVPTSNQSYIEIPVSNRTFVSTSNPTFIEIPTSNQSFIPTSNQSFIPTSNPSFIPTSNQTYIEIPTSNHVPTSSHHLQYAHPQEAVEDDEMMEIDPAMPQLERMTYNEPIPAVNQKPMNYFTPNSTYYMSVPTSTVALQENDPIYSEDYIFNGYCNGNG</sequence>
<proteinExistence type="predicted"/>
<name>A0AC34Q6C3_9BILA</name>